<dbReference type="Pfam" id="PF05139">
    <property type="entry name" value="Erythro_esteras"/>
    <property type="match status" value="1"/>
</dbReference>
<dbReference type="PANTHER" id="PTHR31299">
    <property type="entry name" value="ESTERASE, PUTATIVE (AFU_ORTHOLOGUE AFUA_1G05850)-RELATED"/>
    <property type="match status" value="1"/>
</dbReference>
<name>A0A163M625_9BACL</name>
<dbReference type="OrthoDB" id="9810066at2"/>
<dbReference type="RefSeq" id="WP_063479550.1">
    <property type="nucleotide sequence ID" value="NZ_CP147845.1"/>
</dbReference>
<dbReference type="GeneID" id="97555645"/>
<dbReference type="SUPFAM" id="SSF159501">
    <property type="entry name" value="EreA/ChaN-like"/>
    <property type="match status" value="1"/>
</dbReference>
<evidence type="ECO:0000313" key="3">
    <source>
        <dbReference type="Proteomes" id="UP000076796"/>
    </source>
</evidence>
<evidence type="ECO:0000256" key="1">
    <source>
        <dbReference type="SAM" id="SignalP"/>
    </source>
</evidence>
<dbReference type="Gene3D" id="3.30.1870.10">
    <property type="entry name" value="EreA-like, domain 2"/>
    <property type="match status" value="1"/>
</dbReference>
<dbReference type="CDD" id="cd14728">
    <property type="entry name" value="Ere-like"/>
    <property type="match status" value="1"/>
</dbReference>
<sequence length="481" mass="55271">MRRLILALMSVVSILLTACSSQPVDLTNKLEKYAVPVNQLTVPDGVQIIGLGEATHNNGEFQSVRLDVFKVLVEKYGVRTFVLEEDFANSELMNRYLSGEEIELQEAWEKWFPFYHTQEMAELFEWMREYNRSASSEEQLQYWGMDVQRSELMLPALDNYLKEVDRELSKELNRIQVGSTDLWEISNLLLGDIFTPISERAWTKSDYKQLQRQWSPLVQKEVQLIEQLIHRMDMNADLLIAKSDEQMYEVAMQNIQSIYVTYSVINDSLLRDFSEGNGYLHFVSSSNHRDKAMKEKVDWILNQSNGPVLIAGHNGHISKKNSAAADNFVNAAKDENINVASKMLKLTYIGELLEESYGDAYYAIGTTFNEGVLAADSKIMTDPNPPTFTIHSDNILLNSLKQLSADRYFLDFDRAKQDEQLNRLISKDELKMPYVGSLNGVDLNDPNHRKIDNYYSGMIIDDSFDALIHFRKVDVFTPYGR</sequence>
<dbReference type="EMBL" id="LWMH01000001">
    <property type="protein sequence ID" value="KZS48773.1"/>
    <property type="molecule type" value="Genomic_DNA"/>
</dbReference>
<dbReference type="InterPro" id="IPR007815">
    <property type="entry name" value="Emycin_Estase"/>
</dbReference>
<keyword evidence="3" id="KW-1185">Reference proteome</keyword>
<organism evidence="2 3">
    <name type="scientific">Paenibacillus glucanolyticus</name>
    <dbReference type="NCBI Taxonomy" id="59843"/>
    <lineage>
        <taxon>Bacteria</taxon>
        <taxon>Bacillati</taxon>
        <taxon>Bacillota</taxon>
        <taxon>Bacilli</taxon>
        <taxon>Bacillales</taxon>
        <taxon>Paenibacillaceae</taxon>
        <taxon>Paenibacillus</taxon>
    </lineage>
</organism>
<feature type="chain" id="PRO_5039382863" evidence="1">
    <location>
        <begin position="24"/>
        <end position="481"/>
    </location>
</feature>
<comment type="caution">
    <text evidence="2">The sequence shown here is derived from an EMBL/GenBank/DDBJ whole genome shotgun (WGS) entry which is preliminary data.</text>
</comment>
<dbReference type="PANTHER" id="PTHR31299:SF0">
    <property type="entry name" value="ESTERASE, PUTATIVE (AFU_ORTHOLOGUE AFUA_1G05850)-RELATED"/>
    <property type="match status" value="1"/>
</dbReference>
<dbReference type="Gene3D" id="3.40.1660.10">
    <property type="entry name" value="EreA-like (biosynthetic domain)"/>
    <property type="match status" value="1"/>
</dbReference>
<dbReference type="GO" id="GO:0046677">
    <property type="term" value="P:response to antibiotic"/>
    <property type="evidence" value="ECO:0007669"/>
    <property type="project" value="InterPro"/>
</dbReference>
<accession>A0A163M625</accession>
<reference evidence="2" key="1">
    <citation type="journal article" date="2016" name="Genome Announc.">
        <title>Draft genomes of two strains of Paenibacillus glucanolyticus with capability to degrade lignocellulose.</title>
        <authorList>
            <person name="Mathews S.L."/>
            <person name="Pawlak J."/>
            <person name="Grunden A.M."/>
        </authorList>
    </citation>
    <scope>NUCLEOTIDE SEQUENCE [LARGE SCALE GENOMIC DNA]</scope>
    <source>
        <strain evidence="2">SLM1</strain>
    </source>
</reference>
<dbReference type="PROSITE" id="PS51257">
    <property type="entry name" value="PROKAR_LIPOPROTEIN"/>
    <property type="match status" value="1"/>
</dbReference>
<dbReference type="AlphaFoldDB" id="A0A163M625"/>
<keyword evidence="1" id="KW-0732">Signal</keyword>
<dbReference type="Proteomes" id="UP000076796">
    <property type="component" value="Unassembled WGS sequence"/>
</dbReference>
<protein>
    <submittedName>
        <fullName evidence="2">Erythromycin esterase</fullName>
    </submittedName>
</protein>
<dbReference type="Gene3D" id="1.20.1440.30">
    <property type="entry name" value="Biosynthetic Protein domain"/>
    <property type="match status" value="1"/>
</dbReference>
<proteinExistence type="predicted"/>
<feature type="signal peptide" evidence="1">
    <location>
        <begin position="1"/>
        <end position="23"/>
    </location>
</feature>
<dbReference type="InterPro" id="IPR052036">
    <property type="entry name" value="Hydrolase/PRTase-associated"/>
</dbReference>
<gene>
    <name evidence="2" type="ORF">AWU65_23970</name>
</gene>
<evidence type="ECO:0000313" key="2">
    <source>
        <dbReference type="EMBL" id="KZS48773.1"/>
    </source>
</evidence>